<keyword evidence="2" id="KW-1185">Reference proteome</keyword>
<dbReference type="Proteomes" id="UP000240429">
    <property type="component" value="Unassembled WGS sequence"/>
</dbReference>
<dbReference type="AlphaFoldDB" id="A0A2P8Q575"/>
<evidence type="ECO:0000313" key="1">
    <source>
        <dbReference type="EMBL" id="PSM41404.1"/>
    </source>
</evidence>
<proteinExistence type="predicted"/>
<dbReference type="EMBL" id="PYBJ01000014">
    <property type="protein sequence ID" value="PSM41404.1"/>
    <property type="molecule type" value="Genomic_DNA"/>
</dbReference>
<protein>
    <submittedName>
        <fullName evidence="1">Uncharacterized protein</fullName>
    </submittedName>
</protein>
<name>A0A2P8Q575_9ACTN</name>
<reference evidence="1 2" key="1">
    <citation type="submission" date="2018-03" db="EMBL/GenBank/DDBJ databases">
        <title>Streptomyces dioscori sp. nov., a novel endophytic actinobacterium isolated from bulbil of Dioscorea bulbifera L.</title>
        <authorList>
            <person name="Zhikuan W."/>
        </authorList>
    </citation>
    <scope>NUCLEOTIDE SEQUENCE [LARGE SCALE GENOMIC DNA]</scope>
    <source>
        <strain evidence="1 2">A217</strain>
    </source>
</reference>
<accession>A0A2P8Q575</accession>
<evidence type="ECO:0000313" key="2">
    <source>
        <dbReference type="Proteomes" id="UP000240429"/>
    </source>
</evidence>
<organism evidence="1 2">
    <name type="scientific">Streptomyces dioscori</name>
    <dbReference type="NCBI Taxonomy" id="2109333"/>
    <lineage>
        <taxon>Bacteria</taxon>
        <taxon>Bacillati</taxon>
        <taxon>Actinomycetota</taxon>
        <taxon>Actinomycetes</taxon>
        <taxon>Kitasatosporales</taxon>
        <taxon>Streptomycetaceae</taxon>
        <taxon>Streptomyces</taxon>
        <taxon>Streptomyces aurantiacus group</taxon>
    </lineage>
</organism>
<sequence length="66" mass="6689">MRGAGHAWRRACAGHGGGGGPGIGVAAFAYGGFALPGGPVSAPRPAGRPVVWLRVRRGWSRSSPRP</sequence>
<gene>
    <name evidence="1" type="ORF">C6Y14_21815</name>
</gene>
<comment type="caution">
    <text evidence="1">The sequence shown here is derived from an EMBL/GenBank/DDBJ whole genome shotgun (WGS) entry which is preliminary data.</text>
</comment>